<protein>
    <submittedName>
        <fullName evidence="3">YCII-related domain-containing protein</fullName>
    </submittedName>
</protein>
<dbReference type="Pfam" id="PF03795">
    <property type="entry name" value="YCII"/>
    <property type="match status" value="1"/>
</dbReference>
<dbReference type="Proteomes" id="UP000237718">
    <property type="component" value="Unassembled WGS sequence"/>
</dbReference>
<sequence length="97" mass="10383">MFVIYLKFTAEKARAAQVMEAHKAWLAQGFSDGVFLVAGSLEEGQGGAILASGEDRRALEARVAADPFVVEGVVVAEITKFTPARTDARLQFLKVAA</sequence>
<dbReference type="InterPro" id="IPR005545">
    <property type="entry name" value="YCII"/>
</dbReference>
<reference evidence="3 4" key="1">
    <citation type="submission" date="2018-03" db="EMBL/GenBank/DDBJ databases">
        <title>Genomic Encyclopedia of Archaeal and Bacterial Type Strains, Phase II (KMG-II): from individual species to whole genera.</title>
        <authorList>
            <person name="Goeker M."/>
        </authorList>
    </citation>
    <scope>NUCLEOTIDE SEQUENCE [LARGE SCALE GENOMIC DNA]</scope>
    <source>
        <strain evidence="3 4">DSM 25328</strain>
    </source>
</reference>
<dbReference type="InterPro" id="IPR011008">
    <property type="entry name" value="Dimeric_a/b-barrel"/>
</dbReference>
<proteinExistence type="inferred from homology"/>
<dbReference type="Gene3D" id="3.30.70.1060">
    <property type="entry name" value="Dimeric alpha+beta barrel"/>
    <property type="match status" value="1"/>
</dbReference>
<evidence type="ECO:0000259" key="2">
    <source>
        <dbReference type="Pfam" id="PF03795"/>
    </source>
</evidence>
<accession>A0A2T1AJS2</accession>
<feature type="domain" description="YCII-related" evidence="2">
    <location>
        <begin position="2"/>
        <end position="81"/>
    </location>
</feature>
<dbReference type="PANTHER" id="PTHR37828">
    <property type="entry name" value="GSR2449 PROTEIN"/>
    <property type="match status" value="1"/>
</dbReference>
<evidence type="ECO:0000313" key="4">
    <source>
        <dbReference type="Proteomes" id="UP000237718"/>
    </source>
</evidence>
<comment type="caution">
    <text evidence="3">The sequence shown here is derived from an EMBL/GenBank/DDBJ whole genome shotgun (WGS) entry which is preliminary data.</text>
</comment>
<evidence type="ECO:0000313" key="3">
    <source>
        <dbReference type="EMBL" id="PRZ48849.1"/>
    </source>
</evidence>
<dbReference type="PANTHER" id="PTHR37828:SF1">
    <property type="entry name" value="YCII-RELATED DOMAIN-CONTAINING PROTEIN"/>
    <property type="match status" value="1"/>
</dbReference>
<evidence type="ECO:0000256" key="1">
    <source>
        <dbReference type="ARBA" id="ARBA00007689"/>
    </source>
</evidence>
<dbReference type="OrthoDB" id="9814407at2"/>
<comment type="similarity">
    <text evidence="1">Belongs to the YciI family.</text>
</comment>
<gene>
    <name evidence="3" type="ORF">CLV89_103161</name>
</gene>
<dbReference type="RefSeq" id="WP_106162876.1">
    <property type="nucleotide sequence ID" value="NZ_PVUF01000003.1"/>
</dbReference>
<organism evidence="3 4">
    <name type="scientific">Tritonibacter scottomollicae</name>
    <name type="common">Epibacterium scottomollicae</name>
    <dbReference type="NCBI Taxonomy" id="483013"/>
    <lineage>
        <taxon>Bacteria</taxon>
        <taxon>Pseudomonadati</taxon>
        <taxon>Pseudomonadota</taxon>
        <taxon>Alphaproteobacteria</taxon>
        <taxon>Rhodobacterales</taxon>
        <taxon>Paracoccaceae</taxon>
        <taxon>Tritonibacter</taxon>
    </lineage>
</organism>
<dbReference type="EMBL" id="PVUF01000003">
    <property type="protein sequence ID" value="PRZ48849.1"/>
    <property type="molecule type" value="Genomic_DNA"/>
</dbReference>
<dbReference type="SUPFAM" id="SSF54909">
    <property type="entry name" value="Dimeric alpha+beta barrel"/>
    <property type="match status" value="1"/>
</dbReference>
<name>A0A2T1AJS2_TRISK</name>
<dbReference type="AlphaFoldDB" id="A0A2T1AJS2"/>